<dbReference type="Proteomes" id="UP001527866">
    <property type="component" value="Unassembled WGS sequence"/>
</dbReference>
<evidence type="ECO:0000256" key="1">
    <source>
        <dbReference type="SAM" id="MobiDB-lite"/>
    </source>
</evidence>
<dbReference type="PROSITE" id="PS50943">
    <property type="entry name" value="HTH_CROC1"/>
    <property type="match status" value="1"/>
</dbReference>
<reference evidence="3 4" key="1">
    <citation type="submission" date="2023-01" db="EMBL/GenBank/DDBJ databases">
        <title>Draft genome sequence of Nocardiopsis sp. RSe5-2 isolated from halophytes.</title>
        <authorList>
            <person name="Duangmal K."/>
            <person name="Chantavorakit T."/>
        </authorList>
    </citation>
    <scope>NUCLEOTIDE SEQUENCE [LARGE SCALE GENOMIC DNA]</scope>
    <source>
        <strain evidence="3 4">RSe5-2</strain>
    </source>
</reference>
<dbReference type="Pfam" id="PF17765">
    <property type="entry name" value="MLTR_LBD"/>
    <property type="match status" value="1"/>
</dbReference>
<feature type="domain" description="HTH cro/C1-type" evidence="2">
    <location>
        <begin position="30"/>
        <end position="81"/>
    </location>
</feature>
<feature type="region of interest" description="Disordered" evidence="1">
    <location>
        <begin position="13"/>
        <end position="33"/>
    </location>
</feature>
<organism evidence="3 4">
    <name type="scientific">Nocardiopsis endophytica</name>
    <dbReference type="NCBI Taxonomy" id="3018445"/>
    <lineage>
        <taxon>Bacteria</taxon>
        <taxon>Bacillati</taxon>
        <taxon>Actinomycetota</taxon>
        <taxon>Actinomycetes</taxon>
        <taxon>Streptosporangiales</taxon>
        <taxon>Nocardiopsidaceae</taxon>
        <taxon>Nocardiopsis</taxon>
    </lineage>
</organism>
<proteinExistence type="predicted"/>
<sequence length="281" mass="30728">MGENELGAFLRSRRDALTPAQAGLPEGPRRRAPGLRRSEVATLAGVSVEYLTRLEQGRDRNPSAEVLTALAGALQLTPDAYVHLHRLAKTDGGRECHSAEPPRRTVRPTVRALVERLEPSPAAVFNRLDDVLAHTNGFARLVEASGLLDGPEPNLTRFVFADPRARSALPDWERVADAQTARLRSQAAWGDGHMLPLVEELSELPEFASRWRDAATLPPRRGVHRWVHPGAGELRLAFECLDLPDYDGQYLLAYIPDDAATAAALDRLTGLRPGALRAVGN</sequence>
<dbReference type="RefSeq" id="WP_270685814.1">
    <property type="nucleotide sequence ID" value="NZ_JAQFWQ010000028.1"/>
</dbReference>
<evidence type="ECO:0000313" key="3">
    <source>
        <dbReference type="EMBL" id="MDA2811358.1"/>
    </source>
</evidence>
<dbReference type="InterPro" id="IPR041413">
    <property type="entry name" value="MLTR_LBD"/>
</dbReference>
<dbReference type="CDD" id="cd00093">
    <property type="entry name" value="HTH_XRE"/>
    <property type="match status" value="1"/>
</dbReference>
<accession>A0ABT4U331</accession>
<dbReference type="Gene3D" id="1.10.260.40">
    <property type="entry name" value="lambda repressor-like DNA-binding domains"/>
    <property type="match status" value="1"/>
</dbReference>
<comment type="caution">
    <text evidence="3">The sequence shown here is derived from an EMBL/GenBank/DDBJ whole genome shotgun (WGS) entry which is preliminary data.</text>
</comment>
<evidence type="ECO:0000259" key="2">
    <source>
        <dbReference type="PROSITE" id="PS50943"/>
    </source>
</evidence>
<dbReference type="InterPro" id="IPR001387">
    <property type="entry name" value="Cro/C1-type_HTH"/>
</dbReference>
<dbReference type="EMBL" id="JAQFWQ010000028">
    <property type="protein sequence ID" value="MDA2811358.1"/>
    <property type="molecule type" value="Genomic_DNA"/>
</dbReference>
<dbReference type="Gene3D" id="3.30.450.180">
    <property type="match status" value="1"/>
</dbReference>
<dbReference type="Pfam" id="PF13560">
    <property type="entry name" value="HTH_31"/>
    <property type="match status" value="1"/>
</dbReference>
<dbReference type="PANTHER" id="PTHR35010:SF2">
    <property type="entry name" value="BLL4672 PROTEIN"/>
    <property type="match status" value="1"/>
</dbReference>
<evidence type="ECO:0000313" key="4">
    <source>
        <dbReference type="Proteomes" id="UP001527866"/>
    </source>
</evidence>
<protein>
    <submittedName>
        <fullName evidence="3">Helix-turn-helix domain-containing protein</fullName>
    </submittedName>
</protein>
<dbReference type="SMART" id="SM00530">
    <property type="entry name" value="HTH_XRE"/>
    <property type="match status" value="1"/>
</dbReference>
<name>A0ABT4U331_9ACTN</name>
<dbReference type="PANTHER" id="PTHR35010">
    <property type="entry name" value="BLL4672 PROTEIN-RELATED"/>
    <property type="match status" value="1"/>
</dbReference>
<dbReference type="SUPFAM" id="SSF47413">
    <property type="entry name" value="lambda repressor-like DNA-binding domains"/>
    <property type="match status" value="1"/>
</dbReference>
<dbReference type="InterPro" id="IPR010982">
    <property type="entry name" value="Lambda_DNA-bd_dom_sf"/>
</dbReference>
<gene>
    <name evidence="3" type="ORF">O4J56_12010</name>
</gene>
<keyword evidence="4" id="KW-1185">Reference proteome</keyword>